<keyword evidence="2" id="KW-0560">Oxidoreductase</keyword>
<gene>
    <name evidence="4" type="ORF">MAR_014377</name>
</gene>
<keyword evidence="3" id="KW-1133">Transmembrane helix</keyword>
<accession>A0ABY7G681</accession>
<dbReference type="PRINTS" id="PR00081">
    <property type="entry name" value="GDHRDH"/>
</dbReference>
<dbReference type="Pfam" id="PF13561">
    <property type="entry name" value="adh_short_C2"/>
    <property type="match status" value="1"/>
</dbReference>
<reference evidence="4" key="1">
    <citation type="submission" date="2022-11" db="EMBL/GenBank/DDBJ databases">
        <title>Centuries of genome instability and evolution in soft-shell clam transmissible cancer (bioRxiv).</title>
        <authorList>
            <person name="Hart S.F.M."/>
            <person name="Yonemitsu M.A."/>
            <person name="Giersch R.M."/>
            <person name="Beal B.F."/>
            <person name="Arriagada G."/>
            <person name="Davis B.W."/>
            <person name="Ostrander E.A."/>
            <person name="Goff S.P."/>
            <person name="Metzger M.J."/>
        </authorList>
    </citation>
    <scope>NUCLEOTIDE SEQUENCE</scope>
    <source>
        <strain evidence="4">MELC-2E11</strain>
        <tissue evidence="4">Siphon/mantle</tissue>
    </source>
</reference>
<comment type="similarity">
    <text evidence="1">Belongs to the short-chain dehydrogenases/reductases (SDR) family.</text>
</comment>
<dbReference type="EMBL" id="CP111026">
    <property type="protein sequence ID" value="WAR28673.1"/>
    <property type="molecule type" value="Genomic_DNA"/>
</dbReference>
<keyword evidence="3" id="KW-0472">Membrane</keyword>
<evidence type="ECO:0000313" key="4">
    <source>
        <dbReference type="EMBL" id="WAR28673.1"/>
    </source>
</evidence>
<dbReference type="PANTHER" id="PTHR43639">
    <property type="entry name" value="OXIDOREDUCTASE, SHORT-CHAIN DEHYDROGENASE/REDUCTASE FAMILY (AFU_ORTHOLOGUE AFUA_5G02870)"/>
    <property type="match status" value="1"/>
</dbReference>
<dbReference type="SUPFAM" id="SSF51735">
    <property type="entry name" value="NAD(P)-binding Rossmann-fold domains"/>
    <property type="match status" value="1"/>
</dbReference>
<evidence type="ECO:0000256" key="1">
    <source>
        <dbReference type="ARBA" id="ARBA00006484"/>
    </source>
</evidence>
<dbReference type="PANTHER" id="PTHR43639:SF1">
    <property type="entry name" value="SHORT-CHAIN DEHYDROGENASE_REDUCTASE FAMILY PROTEIN"/>
    <property type="match status" value="1"/>
</dbReference>
<name>A0ABY7G681_MYAAR</name>
<dbReference type="InterPro" id="IPR002347">
    <property type="entry name" value="SDR_fam"/>
</dbReference>
<dbReference type="Gene3D" id="3.40.50.720">
    <property type="entry name" value="NAD(P)-binding Rossmann-like Domain"/>
    <property type="match status" value="1"/>
</dbReference>
<keyword evidence="5" id="KW-1185">Reference proteome</keyword>
<evidence type="ECO:0000256" key="2">
    <source>
        <dbReference type="ARBA" id="ARBA00023002"/>
    </source>
</evidence>
<sequence length="141" mass="16080">MLRYTYKYTYTWGEHGGKVVIWDIDDPPFHTIDDYSADEMRKLMDLNFIAYFLAAKAAISGFTRALALEEALNKVRVNAVIPGATNTPLLHTFVTNADDLKEYEDMSAFRRLGEPEEIGHVCLFLATDATFVIVWSSKLMY</sequence>
<dbReference type="InterPro" id="IPR036291">
    <property type="entry name" value="NAD(P)-bd_dom_sf"/>
</dbReference>
<dbReference type="Proteomes" id="UP001164746">
    <property type="component" value="Chromosome 15"/>
</dbReference>
<feature type="transmembrane region" description="Helical" evidence="3">
    <location>
        <begin position="48"/>
        <end position="67"/>
    </location>
</feature>
<evidence type="ECO:0000256" key="3">
    <source>
        <dbReference type="SAM" id="Phobius"/>
    </source>
</evidence>
<keyword evidence="3" id="KW-0812">Transmembrane</keyword>
<organism evidence="4 5">
    <name type="scientific">Mya arenaria</name>
    <name type="common">Soft-shell clam</name>
    <dbReference type="NCBI Taxonomy" id="6604"/>
    <lineage>
        <taxon>Eukaryota</taxon>
        <taxon>Metazoa</taxon>
        <taxon>Spiralia</taxon>
        <taxon>Lophotrochozoa</taxon>
        <taxon>Mollusca</taxon>
        <taxon>Bivalvia</taxon>
        <taxon>Autobranchia</taxon>
        <taxon>Heteroconchia</taxon>
        <taxon>Euheterodonta</taxon>
        <taxon>Imparidentia</taxon>
        <taxon>Neoheterodontei</taxon>
        <taxon>Myida</taxon>
        <taxon>Myoidea</taxon>
        <taxon>Myidae</taxon>
        <taxon>Mya</taxon>
    </lineage>
</organism>
<evidence type="ECO:0000313" key="5">
    <source>
        <dbReference type="Proteomes" id="UP001164746"/>
    </source>
</evidence>
<proteinExistence type="inferred from homology"/>
<protein>
    <submittedName>
        <fullName evidence="4">UCPA-like protein</fullName>
    </submittedName>
</protein>